<evidence type="ECO:0000256" key="1">
    <source>
        <dbReference type="SAM" id="MobiDB-lite"/>
    </source>
</evidence>
<feature type="compositionally biased region" description="Basic residues" evidence="1">
    <location>
        <begin position="213"/>
        <end position="225"/>
    </location>
</feature>
<sequence>MKIETEVDHSLYAFTSAEGKSGGGVGTGCSVNGGGLPPIAQDSERSSIDRPERQLTPPGCGGCGSSGTGENNTNGDVSLTSVFDCEHFQFIDEEEEFLEDDVPATETSTGEAPANGDTPAFVNGTNGVPPPRHCATSGSHLSSEQKDSDLCSGDNPVEVSNQLPQHSRETDMSDSEASARSKGHAVKRQVSFDDAAADGSREPNSTTKELRSLLKKSSKCSNRQKGRVTFDEAVTLYSDESEDVQLIPLTTGPEIVCTEVFYMFEPPIEYQDVPPFEPPAEYRDPDEMPAPEMRVPVENVDQPAQNDSDSYELTNGVANDNCSTEMVITDVLDAKVAELSSTVDDRSDVAVSLETENIDSAADQTKNDSIDSNQLQTESSEESDKLFERFLEAEREFAVDEELNSVFHELDSDFSNDARNGAFDDNFFRKLISLLSSAEGEGSVEDGDIFSSTKFANSSEDADREMEDDDNSQTHSRTLSEADSDCSISSQDTIIVRLGDEENEQNSNDLNDNFPDKAKEIEAPEVSTDNCDAVLSEKKENYDEVFRENSDNLSSNEKPRPLPRESLLLKNAQVVSTKIDKVNEESLSRQSSGEQSVNSGNSQDPPQDADDSTSSDSRSGEVEEEIRLDDIGYDEEDADDYDEESFRGMAHGNSKIRRIIKKNALQCSLFRGIEAKRRQQPGAKYPRPKSPLLSQESLVEKLKWLTTIDEHKDVDAPLNFHSKPPDVILSTGGVPVNGSMGHSASSEDDIGNQSLNYQHPQFYQMQPRLVLPHNSKGGYYVRHDAYPPTHPPSLPRQRMAFSGHSPQIMPHTSPYPPNRMVSHPSTSQVQWPEHRPMTSMTVPRNFRDWRVIQRVMVNRSGDSSSRPSQVPADYVRCPNGGVSAYPVNVLPDVSRATPTSGNKDELEKFVEQDSKRIERIRKRYSVAEEEDDPTFGFARRPSVRGVQSQIQSNPSETIQGHGTNKVDPYTVFEETAQGPPLHHPRPTSYSADQSRVWNRDPKWRPENISQSQLYGPSQQTGRPQVPMHIHRASVALTELPGSATIPYTHRKPHSDTRYHSYAESMYGSTRTLPTKGWMPPDSRICHNVPAPAAAHQTLQITTVPLPAVSPPMLQVPPHPIASKDERGVPEGASSSPKISSDSLYHAPVPDTIATGGSRKEDGVIYYSLNV</sequence>
<dbReference type="EMBL" id="KK121023">
    <property type="protein sequence ID" value="KFM79577.1"/>
    <property type="molecule type" value="Genomic_DNA"/>
</dbReference>
<feature type="compositionally biased region" description="Acidic residues" evidence="1">
    <location>
        <begin position="460"/>
        <end position="471"/>
    </location>
</feature>
<feature type="compositionally biased region" description="Acidic residues" evidence="1">
    <location>
        <begin position="93"/>
        <end position="103"/>
    </location>
</feature>
<feature type="region of interest" description="Disordered" evidence="1">
    <location>
        <begin position="926"/>
        <end position="965"/>
    </location>
</feature>
<keyword evidence="3" id="KW-1185">Reference proteome</keyword>
<reference evidence="2 3" key="1">
    <citation type="submission" date="2013-11" db="EMBL/GenBank/DDBJ databases">
        <title>Genome sequencing of Stegodyphus mimosarum.</title>
        <authorList>
            <person name="Bechsgaard J."/>
        </authorList>
    </citation>
    <scope>NUCLEOTIDE SEQUENCE [LARGE SCALE GENOMIC DNA]</scope>
</reference>
<feature type="region of interest" description="Disordered" evidence="1">
    <location>
        <begin position="441"/>
        <end position="642"/>
    </location>
</feature>
<feature type="compositionally biased region" description="Basic and acidic residues" evidence="1">
    <location>
        <begin position="578"/>
        <end position="587"/>
    </location>
</feature>
<feature type="compositionally biased region" description="Polar residues" evidence="1">
    <location>
        <begin position="588"/>
        <end position="601"/>
    </location>
</feature>
<feature type="region of interest" description="Disordered" evidence="1">
    <location>
        <begin position="93"/>
        <end position="225"/>
    </location>
</feature>
<accession>A0A087UQD8</accession>
<dbReference type="OrthoDB" id="8197931at2759"/>
<feature type="non-terminal residue" evidence="2">
    <location>
        <position position="1170"/>
    </location>
</feature>
<dbReference type="AlphaFoldDB" id="A0A087UQD8"/>
<feature type="compositionally biased region" description="Polar residues" evidence="1">
    <location>
        <begin position="945"/>
        <end position="962"/>
    </location>
</feature>
<feature type="compositionally biased region" description="Acidic residues" evidence="1">
    <location>
        <begin position="622"/>
        <end position="642"/>
    </location>
</feature>
<evidence type="ECO:0000313" key="2">
    <source>
        <dbReference type="EMBL" id="KFM79577.1"/>
    </source>
</evidence>
<name>A0A087UQD8_STEMI</name>
<feature type="compositionally biased region" description="Polar residues" evidence="1">
    <location>
        <begin position="1132"/>
        <end position="1142"/>
    </location>
</feature>
<feature type="compositionally biased region" description="Basic and acidic residues" evidence="1">
    <location>
        <begin position="535"/>
        <end position="550"/>
    </location>
</feature>
<dbReference type="OMA" id="CSPKRFT"/>
<evidence type="ECO:0000313" key="3">
    <source>
        <dbReference type="Proteomes" id="UP000054359"/>
    </source>
</evidence>
<organism evidence="2 3">
    <name type="scientific">Stegodyphus mimosarum</name>
    <name type="common">African social velvet spider</name>
    <dbReference type="NCBI Taxonomy" id="407821"/>
    <lineage>
        <taxon>Eukaryota</taxon>
        <taxon>Metazoa</taxon>
        <taxon>Ecdysozoa</taxon>
        <taxon>Arthropoda</taxon>
        <taxon>Chelicerata</taxon>
        <taxon>Arachnida</taxon>
        <taxon>Araneae</taxon>
        <taxon>Araneomorphae</taxon>
        <taxon>Entelegynae</taxon>
        <taxon>Eresoidea</taxon>
        <taxon>Eresidae</taxon>
        <taxon>Stegodyphus</taxon>
    </lineage>
</organism>
<proteinExistence type="predicted"/>
<feature type="region of interest" description="Disordered" evidence="1">
    <location>
        <begin position="1113"/>
        <end position="1157"/>
    </location>
</feature>
<dbReference type="Proteomes" id="UP000054359">
    <property type="component" value="Unassembled WGS sequence"/>
</dbReference>
<feature type="compositionally biased region" description="Polar residues" evidence="1">
    <location>
        <begin position="450"/>
        <end position="459"/>
    </location>
</feature>
<feature type="region of interest" description="Disordered" evidence="1">
    <location>
        <begin position="364"/>
        <end position="383"/>
    </location>
</feature>
<feature type="compositionally biased region" description="Basic and acidic residues" evidence="1">
    <location>
        <begin position="42"/>
        <end position="53"/>
    </location>
</feature>
<feature type="region of interest" description="Disordered" evidence="1">
    <location>
        <begin position="15"/>
        <end position="78"/>
    </location>
</feature>
<feature type="compositionally biased region" description="Gly residues" evidence="1">
    <location>
        <begin position="20"/>
        <end position="36"/>
    </location>
</feature>
<protein>
    <submittedName>
        <fullName evidence="2">Uncharacterized protein</fullName>
    </submittedName>
</protein>
<feature type="compositionally biased region" description="Polar residues" evidence="1">
    <location>
        <begin position="473"/>
        <end position="493"/>
    </location>
</feature>
<gene>
    <name evidence="2" type="ORF">X975_23377</name>
</gene>